<accession>A0A1B0ATS1</accession>
<name>A0A1B0ATS1_9MUSC</name>
<reference evidence="2" key="1">
    <citation type="submission" date="2015-01" db="EMBL/GenBank/DDBJ databases">
        <authorList>
            <person name="Aksoy S."/>
            <person name="Warren W."/>
            <person name="Wilson R.K."/>
        </authorList>
    </citation>
    <scope>NUCLEOTIDE SEQUENCE [LARGE SCALE GENOMIC DNA]</scope>
    <source>
        <strain evidence="2">IAEA</strain>
    </source>
</reference>
<sequence>FHFFYRARNTPPPPHLTRISLILRRRPKNLYLTAPLPAIINSFTAYNKAHFELPQLDSKNEISSKNFNRFLEYANIFVNLQFCYITYCSGTYDVTIIPFPELIYLEGKNSKREKYFIMKEKRLQDKRKQEICLRPIPKFKGNSIKIQVTTTRTLARKKLVIFNLTPCLLLYTINDLISFTCY</sequence>
<organism evidence="1 2">
    <name type="scientific">Glossina palpalis gambiensis</name>
    <dbReference type="NCBI Taxonomy" id="67801"/>
    <lineage>
        <taxon>Eukaryota</taxon>
        <taxon>Metazoa</taxon>
        <taxon>Ecdysozoa</taxon>
        <taxon>Arthropoda</taxon>
        <taxon>Hexapoda</taxon>
        <taxon>Insecta</taxon>
        <taxon>Pterygota</taxon>
        <taxon>Neoptera</taxon>
        <taxon>Endopterygota</taxon>
        <taxon>Diptera</taxon>
        <taxon>Brachycera</taxon>
        <taxon>Muscomorpha</taxon>
        <taxon>Hippoboscoidea</taxon>
        <taxon>Glossinidae</taxon>
        <taxon>Glossina</taxon>
    </lineage>
</organism>
<proteinExistence type="predicted"/>
<evidence type="ECO:0000313" key="1">
    <source>
        <dbReference type="EnsemblMetazoa" id="GPPI008272-PA"/>
    </source>
</evidence>
<dbReference type="VEuPathDB" id="VectorBase:GPPI008272"/>
<dbReference type="EMBL" id="JXJN01003435">
    <property type="status" value="NOT_ANNOTATED_CDS"/>
    <property type="molecule type" value="Genomic_DNA"/>
</dbReference>
<reference evidence="1" key="2">
    <citation type="submission" date="2020-05" db="UniProtKB">
        <authorList>
            <consortium name="EnsemblMetazoa"/>
        </authorList>
    </citation>
    <scope>IDENTIFICATION</scope>
    <source>
        <strain evidence="1">IAEA</strain>
    </source>
</reference>
<protein>
    <submittedName>
        <fullName evidence="1">Uncharacterized protein</fullName>
    </submittedName>
</protein>
<dbReference type="AlphaFoldDB" id="A0A1B0ATS1"/>
<dbReference type="EnsemblMetazoa" id="GPPI008272-RA">
    <property type="protein sequence ID" value="GPPI008272-PA"/>
    <property type="gene ID" value="GPPI008272"/>
</dbReference>
<keyword evidence="2" id="KW-1185">Reference proteome</keyword>
<dbReference type="Proteomes" id="UP000092460">
    <property type="component" value="Unassembled WGS sequence"/>
</dbReference>
<evidence type="ECO:0000313" key="2">
    <source>
        <dbReference type="Proteomes" id="UP000092460"/>
    </source>
</evidence>